<keyword evidence="1" id="KW-0479">Metal-binding</keyword>
<dbReference type="Pfam" id="PF13639">
    <property type="entry name" value="zf-RING_2"/>
    <property type="match status" value="1"/>
</dbReference>
<reference evidence="3 4" key="1">
    <citation type="submission" date="2023-03" db="EMBL/GenBank/DDBJ databases">
        <title>WGS of Gossypium arboreum.</title>
        <authorList>
            <person name="Yu D."/>
        </authorList>
    </citation>
    <scope>NUCLEOTIDE SEQUENCE [LARGE SCALE GENOMIC DNA]</scope>
    <source>
        <tissue evidence="3">Leaf</tissue>
    </source>
</reference>
<feature type="domain" description="RING-type" evidence="2">
    <location>
        <begin position="61"/>
        <end position="103"/>
    </location>
</feature>
<keyword evidence="1" id="KW-0863">Zinc-finger</keyword>
<dbReference type="InterPro" id="IPR013083">
    <property type="entry name" value="Znf_RING/FYVE/PHD"/>
</dbReference>
<evidence type="ECO:0000313" key="4">
    <source>
        <dbReference type="Proteomes" id="UP001358586"/>
    </source>
</evidence>
<dbReference type="Proteomes" id="UP001358586">
    <property type="component" value="Chromosome 3"/>
</dbReference>
<accession>A0ABR0QPW5</accession>
<protein>
    <recommendedName>
        <fullName evidence="2">RING-type domain-containing protein</fullName>
    </recommendedName>
</protein>
<evidence type="ECO:0000256" key="1">
    <source>
        <dbReference type="PROSITE-ProRule" id="PRU00175"/>
    </source>
</evidence>
<keyword evidence="1" id="KW-0862">Zinc</keyword>
<proteinExistence type="predicted"/>
<evidence type="ECO:0000259" key="2">
    <source>
        <dbReference type="PROSITE" id="PS50089"/>
    </source>
</evidence>
<dbReference type="Gene3D" id="3.30.40.10">
    <property type="entry name" value="Zinc/RING finger domain, C3HC4 (zinc finger)"/>
    <property type="match status" value="1"/>
</dbReference>
<name>A0ABR0QPW5_GOSAR</name>
<dbReference type="PANTHER" id="PTHR45676:SF132">
    <property type="entry name" value="RING-H2 FINGER PROTEIN ATL3"/>
    <property type="match status" value="1"/>
</dbReference>
<evidence type="ECO:0000313" key="3">
    <source>
        <dbReference type="EMBL" id="KAK5840907.1"/>
    </source>
</evidence>
<dbReference type="InterPro" id="IPR001841">
    <property type="entry name" value="Znf_RING"/>
</dbReference>
<sequence length="138" mass="15726">MERVLVGLGWDGFGYTNGKLKGWGKTLLTLNMQPKVSNQQVSLHSPVLIFCQDEFKERLECEICLSELVEGEKARLLPKYNHGFHVVCIHIWFQSHSTCPLYRNPIVVGDDFENSNHLVLGDEANVQVHLQYPNDGFV</sequence>
<gene>
    <name evidence="3" type="ORF">PVK06_009815</name>
</gene>
<dbReference type="SUPFAM" id="SSF57850">
    <property type="entry name" value="RING/U-box"/>
    <property type="match status" value="1"/>
</dbReference>
<keyword evidence="4" id="KW-1185">Reference proteome</keyword>
<dbReference type="PANTHER" id="PTHR45676">
    <property type="entry name" value="RING-H2 FINGER PROTEIN ATL51-RELATED"/>
    <property type="match status" value="1"/>
</dbReference>
<organism evidence="3 4">
    <name type="scientific">Gossypium arboreum</name>
    <name type="common">Tree cotton</name>
    <name type="synonym">Gossypium nanking</name>
    <dbReference type="NCBI Taxonomy" id="29729"/>
    <lineage>
        <taxon>Eukaryota</taxon>
        <taxon>Viridiplantae</taxon>
        <taxon>Streptophyta</taxon>
        <taxon>Embryophyta</taxon>
        <taxon>Tracheophyta</taxon>
        <taxon>Spermatophyta</taxon>
        <taxon>Magnoliopsida</taxon>
        <taxon>eudicotyledons</taxon>
        <taxon>Gunneridae</taxon>
        <taxon>Pentapetalae</taxon>
        <taxon>rosids</taxon>
        <taxon>malvids</taxon>
        <taxon>Malvales</taxon>
        <taxon>Malvaceae</taxon>
        <taxon>Malvoideae</taxon>
        <taxon>Gossypium</taxon>
    </lineage>
</organism>
<comment type="caution">
    <text evidence="3">The sequence shown here is derived from an EMBL/GenBank/DDBJ whole genome shotgun (WGS) entry which is preliminary data.</text>
</comment>
<dbReference type="EMBL" id="JARKNE010000003">
    <property type="protein sequence ID" value="KAK5840907.1"/>
    <property type="molecule type" value="Genomic_DNA"/>
</dbReference>
<dbReference type="PROSITE" id="PS50089">
    <property type="entry name" value="ZF_RING_2"/>
    <property type="match status" value="1"/>
</dbReference>